<accession>A0A0F9CGA7</accession>
<gene>
    <name evidence="1" type="ORF">LCGC14_2328470</name>
</gene>
<proteinExistence type="predicted"/>
<protein>
    <submittedName>
        <fullName evidence="1">Uncharacterized protein</fullName>
    </submittedName>
</protein>
<name>A0A0F9CGA7_9ZZZZ</name>
<organism evidence="1">
    <name type="scientific">marine sediment metagenome</name>
    <dbReference type="NCBI Taxonomy" id="412755"/>
    <lineage>
        <taxon>unclassified sequences</taxon>
        <taxon>metagenomes</taxon>
        <taxon>ecological metagenomes</taxon>
    </lineage>
</organism>
<sequence>KSLGNIGKVNVVNSMPGCVVITQKLTERNEKMQRGKPKNSDLIKLDDIPPIIYQMTGVNRCRATIYNWAKKGRVAYDGTKIKLTTSKRLGRLYTTRAWLDIFVRRV</sequence>
<dbReference type="AlphaFoldDB" id="A0A0F9CGA7"/>
<reference evidence="1" key="1">
    <citation type="journal article" date="2015" name="Nature">
        <title>Complex archaea that bridge the gap between prokaryotes and eukaryotes.</title>
        <authorList>
            <person name="Spang A."/>
            <person name="Saw J.H."/>
            <person name="Jorgensen S.L."/>
            <person name="Zaremba-Niedzwiedzka K."/>
            <person name="Martijn J."/>
            <person name="Lind A.E."/>
            <person name="van Eijk R."/>
            <person name="Schleper C."/>
            <person name="Guy L."/>
            <person name="Ettema T.J."/>
        </authorList>
    </citation>
    <scope>NUCLEOTIDE SEQUENCE</scope>
</reference>
<dbReference type="EMBL" id="LAZR01033417">
    <property type="protein sequence ID" value="KKL48149.1"/>
    <property type="molecule type" value="Genomic_DNA"/>
</dbReference>
<comment type="caution">
    <text evidence="1">The sequence shown here is derived from an EMBL/GenBank/DDBJ whole genome shotgun (WGS) entry which is preliminary data.</text>
</comment>
<evidence type="ECO:0000313" key="1">
    <source>
        <dbReference type="EMBL" id="KKL48149.1"/>
    </source>
</evidence>
<feature type="non-terminal residue" evidence="1">
    <location>
        <position position="1"/>
    </location>
</feature>